<dbReference type="Gene3D" id="3.30.559.10">
    <property type="entry name" value="Chloramphenicol acetyltransferase-like domain"/>
    <property type="match status" value="1"/>
</dbReference>
<dbReference type="GO" id="GO:0043386">
    <property type="term" value="P:mycotoxin biosynthetic process"/>
    <property type="evidence" value="ECO:0007669"/>
    <property type="project" value="InterPro"/>
</dbReference>
<keyword evidence="4" id="KW-1185">Reference proteome</keyword>
<dbReference type="AlphaFoldDB" id="A0A8H8RH93"/>
<reference evidence="3 4" key="1">
    <citation type="submission" date="2018-05" db="EMBL/GenBank/DDBJ databases">
        <title>Genome sequencing and assembly of the regulated plant pathogen Lachnellula willkommii and related sister species for the development of diagnostic species identification markers.</title>
        <authorList>
            <person name="Giroux E."/>
            <person name="Bilodeau G."/>
        </authorList>
    </citation>
    <scope>NUCLEOTIDE SEQUENCE [LARGE SCALE GENOMIC DNA]</scope>
    <source>
        <strain evidence="3 4">CBS 197.66</strain>
    </source>
</reference>
<sequence>MSSFPDPSSYQWSQQSPFLWKRRALASEPMWIPRPKELHEMFIGGTISLESPSPNSTLKSAARNAWRSLRFEIPELVAKGQFQDGKPFMQYQTPKDENEVNEWINRTAFFDQGLNELSFEGQREKLLLRKQAFNLHTASLLLYSELVTDEDLVSRFHLMVNMDHEVTDGIGTRILFGQFLSLLAVFLSGSSGVGEIEWTESSRNLSPPWVGIMNEEQVTCGPEYEEMARMNKTLLLENT</sequence>
<name>A0A8H8RH93_9HELO</name>
<organism evidence="3 4">
    <name type="scientific">Lachnellula subtilissima</name>
    <dbReference type="NCBI Taxonomy" id="602034"/>
    <lineage>
        <taxon>Eukaryota</taxon>
        <taxon>Fungi</taxon>
        <taxon>Dikarya</taxon>
        <taxon>Ascomycota</taxon>
        <taxon>Pezizomycotina</taxon>
        <taxon>Leotiomycetes</taxon>
        <taxon>Helotiales</taxon>
        <taxon>Lachnaceae</taxon>
        <taxon>Lachnellula</taxon>
    </lineage>
</organism>
<proteinExistence type="inferred from homology"/>
<evidence type="ECO:0000313" key="3">
    <source>
        <dbReference type="EMBL" id="TVY33318.1"/>
    </source>
</evidence>
<accession>A0A8H8RH93</accession>
<dbReference type="InterPro" id="IPR009992">
    <property type="entry name" value="Tri3/Sat12/Sat16/Mac1"/>
</dbReference>
<dbReference type="InterPro" id="IPR023213">
    <property type="entry name" value="CAT-like_dom_sf"/>
</dbReference>
<gene>
    <name evidence="3" type="primary">TRI3</name>
    <name evidence="3" type="ORF">LSUB1_G007099</name>
</gene>
<dbReference type="OrthoDB" id="2548233at2759"/>
<dbReference type="Proteomes" id="UP000462212">
    <property type="component" value="Unassembled WGS sequence"/>
</dbReference>
<keyword evidence="2 3" id="KW-0808">Transferase</keyword>
<evidence type="ECO:0000256" key="2">
    <source>
        <dbReference type="ARBA" id="ARBA00022679"/>
    </source>
</evidence>
<comment type="caution">
    <text evidence="3">The sequence shown here is derived from an EMBL/GenBank/DDBJ whole genome shotgun (WGS) entry which is preliminary data.</text>
</comment>
<dbReference type="PANTHER" id="PTHR42034">
    <property type="entry name" value="CHROMOSOME 7, WHOLE GENOME SHOTGUN SEQUENCE-RELATED"/>
    <property type="match status" value="1"/>
</dbReference>
<dbReference type="Pfam" id="PF07428">
    <property type="entry name" value="Tri3"/>
    <property type="match status" value="1"/>
</dbReference>
<feature type="non-terminal residue" evidence="3">
    <location>
        <position position="239"/>
    </location>
</feature>
<evidence type="ECO:0000313" key="4">
    <source>
        <dbReference type="Proteomes" id="UP000462212"/>
    </source>
</evidence>
<dbReference type="GO" id="GO:0016407">
    <property type="term" value="F:acetyltransferase activity"/>
    <property type="evidence" value="ECO:0007669"/>
    <property type="project" value="InterPro"/>
</dbReference>
<dbReference type="PANTHER" id="PTHR42034:SF1">
    <property type="entry name" value="CONDENSATION DOMAIN-CONTAINING PROTEIN"/>
    <property type="match status" value="1"/>
</dbReference>
<evidence type="ECO:0000256" key="1">
    <source>
        <dbReference type="ARBA" id="ARBA00006439"/>
    </source>
</evidence>
<protein>
    <submittedName>
        <fullName evidence="3">Trichothecene 15-O-acetyltransferase</fullName>
    </submittedName>
</protein>
<comment type="similarity">
    <text evidence="1">Belongs to the trichothecene O-acetyltransferase family.</text>
</comment>
<dbReference type="EMBL" id="QGMJ01000824">
    <property type="protein sequence ID" value="TVY33318.1"/>
    <property type="molecule type" value="Genomic_DNA"/>
</dbReference>